<evidence type="ECO:0000259" key="3">
    <source>
        <dbReference type="Pfam" id="PF03629"/>
    </source>
</evidence>
<feature type="domain" description="Sialate O-acetylesterase" evidence="3">
    <location>
        <begin position="418"/>
        <end position="553"/>
    </location>
</feature>
<name>A0ABW0JR47_9GAMM</name>
<dbReference type="InterPro" id="IPR013783">
    <property type="entry name" value="Ig-like_fold"/>
</dbReference>
<dbReference type="SUPFAM" id="SSF52266">
    <property type="entry name" value="SGNH hydrolase"/>
    <property type="match status" value="1"/>
</dbReference>
<sequence>MATTRPPIGNKTLRLACLLLAPCSLLAVSVAQAADKPLLDRLFQDHAVVQRDRAIPVWGQASPGESLKIALDGKTVSSRAGADGHWQASLPALPAGGPYTLSVTAADGSSQTAKDILVGDVWLCSGQSNMELQVRRTLNLNSETSGANNDRIRMLTVPQTGASAPQDHFAAPVQWKSTTPQNVPDFSATCYYFARELQKTVDVPMGLINASLGGSRIEPWLSAQALRKVGGYDEALDTLALHAKDPQAAAAQWGTLWAKWWSRQPQVKKGDEPWNPAASDAGWKAAPKTLVDYQTWGVPELASYTGMLWYRTTVTLTKQQAAQDATLAIGNVDEIDQTWVNGRGVGSSSYGGSPRIYRLPHGLLHAGKNLIVINDLNTYLAGGMMGPSDTRALKFADGSSVPLDTNGWQYREVPRDIGTPPLAPWLTVSGKTTLYNGMIAPLGHYAFRGALWYQGESNTGEADQYRRLLEAYRDDLRAQFGAKLPLLIVQLSSYGPAPTKPAESGWAGVREAERLVAAEDPHSGLAVAVDIGERYDIHPANKQELGRRLARAARHVVYGESLPPSGPLPVAATREGDTVAVSFRDVTGKLVAYSSNHPIGFELCGTQANSCSYADADLRDGKVLLHLDTPPAHGIARVRYCWADSPFCTLYDEAGLPAVPFQLDITSSPH</sequence>
<comment type="caution">
    <text evidence="4">The sequence shown here is derived from an EMBL/GenBank/DDBJ whole genome shotgun (WGS) entry which is preliminary data.</text>
</comment>
<dbReference type="Pfam" id="PF03629">
    <property type="entry name" value="SASA"/>
    <property type="match status" value="2"/>
</dbReference>
<dbReference type="Gene3D" id="2.60.40.10">
    <property type="entry name" value="Immunoglobulins"/>
    <property type="match status" value="1"/>
</dbReference>
<dbReference type="InterPro" id="IPR005181">
    <property type="entry name" value="SASA"/>
</dbReference>
<evidence type="ECO:0000256" key="1">
    <source>
        <dbReference type="ARBA" id="ARBA00022801"/>
    </source>
</evidence>
<dbReference type="Proteomes" id="UP001596018">
    <property type="component" value="Unassembled WGS sequence"/>
</dbReference>
<proteinExistence type="predicted"/>
<dbReference type="Gene3D" id="3.40.50.1110">
    <property type="entry name" value="SGNH hydrolase"/>
    <property type="match status" value="2"/>
</dbReference>
<feature type="domain" description="Sialate O-acetylesterase" evidence="3">
    <location>
        <begin position="119"/>
        <end position="245"/>
    </location>
</feature>
<organism evidence="4 5">
    <name type="scientific">Rhodanobacter ginsenosidimutans</name>
    <dbReference type="NCBI Taxonomy" id="490571"/>
    <lineage>
        <taxon>Bacteria</taxon>
        <taxon>Pseudomonadati</taxon>
        <taxon>Pseudomonadota</taxon>
        <taxon>Gammaproteobacteria</taxon>
        <taxon>Lysobacterales</taxon>
        <taxon>Rhodanobacteraceae</taxon>
        <taxon>Rhodanobacter</taxon>
    </lineage>
</organism>
<evidence type="ECO:0000313" key="5">
    <source>
        <dbReference type="Proteomes" id="UP001596018"/>
    </source>
</evidence>
<evidence type="ECO:0000256" key="2">
    <source>
        <dbReference type="SAM" id="SignalP"/>
    </source>
</evidence>
<keyword evidence="1" id="KW-0378">Hydrolase</keyword>
<accession>A0ABW0JR47</accession>
<reference evidence="5" key="1">
    <citation type="journal article" date="2019" name="Int. J. Syst. Evol. Microbiol.">
        <title>The Global Catalogue of Microorganisms (GCM) 10K type strain sequencing project: providing services to taxonomists for standard genome sequencing and annotation.</title>
        <authorList>
            <consortium name="The Broad Institute Genomics Platform"/>
            <consortium name="The Broad Institute Genome Sequencing Center for Infectious Disease"/>
            <person name="Wu L."/>
            <person name="Ma J."/>
        </authorList>
    </citation>
    <scope>NUCLEOTIDE SEQUENCE [LARGE SCALE GENOMIC DNA]</scope>
    <source>
        <strain evidence="5">KACC 12822</strain>
    </source>
</reference>
<dbReference type="PANTHER" id="PTHR22901">
    <property type="entry name" value="SIALATE O-ACETYLESTERASE"/>
    <property type="match status" value="1"/>
</dbReference>
<feature type="chain" id="PRO_5046713872" evidence="2">
    <location>
        <begin position="34"/>
        <end position="670"/>
    </location>
</feature>
<dbReference type="InterPro" id="IPR036514">
    <property type="entry name" value="SGNH_hydro_sf"/>
</dbReference>
<evidence type="ECO:0000313" key="4">
    <source>
        <dbReference type="EMBL" id="MFC5438562.1"/>
    </source>
</evidence>
<keyword evidence="5" id="KW-1185">Reference proteome</keyword>
<feature type="signal peptide" evidence="2">
    <location>
        <begin position="1"/>
        <end position="33"/>
    </location>
</feature>
<dbReference type="SUPFAM" id="SSF49785">
    <property type="entry name" value="Galactose-binding domain-like"/>
    <property type="match status" value="1"/>
</dbReference>
<dbReference type="InterPro" id="IPR008979">
    <property type="entry name" value="Galactose-bd-like_sf"/>
</dbReference>
<dbReference type="EMBL" id="JBHSMM010000001">
    <property type="protein sequence ID" value="MFC5438562.1"/>
    <property type="molecule type" value="Genomic_DNA"/>
</dbReference>
<dbReference type="InterPro" id="IPR039329">
    <property type="entry name" value="SIAE"/>
</dbReference>
<dbReference type="PANTHER" id="PTHR22901:SF0">
    <property type="entry name" value="SIALATE O-ACETYLESTERASE"/>
    <property type="match status" value="1"/>
</dbReference>
<keyword evidence="2" id="KW-0732">Signal</keyword>
<protein>
    <submittedName>
        <fullName evidence="4">Sialate O-acetylesterase</fullName>
    </submittedName>
</protein>
<dbReference type="RefSeq" id="WP_377337710.1">
    <property type="nucleotide sequence ID" value="NZ_JALBWS010000015.1"/>
</dbReference>
<gene>
    <name evidence="4" type="ORF">ACFPK0_00895</name>
</gene>